<gene>
    <name evidence="1" type="ORF">HOLleu_21281</name>
    <name evidence="2" type="ORF">HOLleu_21282</name>
</gene>
<comment type="caution">
    <text evidence="2">The sequence shown here is derived from an EMBL/GenBank/DDBJ whole genome shotgun (WGS) entry which is preliminary data.</text>
</comment>
<reference evidence="2" key="1">
    <citation type="submission" date="2021-10" db="EMBL/GenBank/DDBJ databases">
        <title>Tropical sea cucumber genome reveals ecological adaptation and Cuvierian tubules defense mechanism.</title>
        <authorList>
            <person name="Chen T."/>
        </authorList>
    </citation>
    <scope>NUCLEOTIDE SEQUENCE</scope>
    <source>
        <strain evidence="2">Nanhai2018</strain>
        <tissue evidence="2">Muscle</tissue>
    </source>
</reference>
<accession>A0A9Q1H6P6</accession>
<name>A0A9Q1H6P6_HOLLE</name>
<dbReference type="OrthoDB" id="411871at2759"/>
<dbReference type="EMBL" id="JAIZAY010000010">
    <property type="protein sequence ID" value="KAJ8034439.1"/>
    <property type="molecule type" value="Genomic_DNA"/>
</dbReference>
<organism evidence="2 3">
    <name type="scientific">Holothuria leucospilota</name>
    <name type="common">Black long sea cucumber</name>
    <name type="synonym">Mertensiothuria leucospilota</name>
    <dbReference type="NCBI Taxonomy" id="206669"/>
    <lineage>
        <taxon>Eukaryota</taxon>
        <taxon>Metazoa</taxon>
        <taxon>Echinodermata</taxon>
        <taxon>Eleutherozoa</taxon>
        <taxon>Echinozoa</taxon>
        <taxon>Holothuroidea</taxon>
        <taxon>Aspidochirotacea</taxon>
        <taxon>Aspidochirotida</taxon>
        <taxon>Holothuriidae</taxon>
        <taxon>Holothuria</taxon>
    </lineage>
</organism>
<proteinExistence type="predicted"/>
<evidence type="ECO:0000313" key="2">
    <source>
        <dbReference type="EMBL" id="KAJ8034440.1"/>
    </source>
</evidence>
<evidence type="ECO:0000313" key="1">
    <source>
        <dbReference type="EMBL" id="KAJ8034439.1"/>
    </source>
</evidence>
<keyword evidence="3" id="KW-1185">Reference proteome</keyword>
<evidence type="ECO:0000313" key="3">
    <source>
        <dbReference type="Proteomes" id="UP001152320"/>
    </source>
</evidence>
<dbReference type="Proteomes" id="UP001152320">
    <property type="component" value="Chromosome 10"/>
</dbReference>
<dbReference type="AlphaFoldDB" id="A0A9Q1H6P6"/>
<sequence length="135" mass="15504">MTSLLPACSSRNMRSIERLMQTCLSNLLHWADKNGFRFLGQKLFACMRSDHCDPGPSLNGVHIPVVPQTKLHGLILYNKLNFKAHIDHLRRKCQGALNLLKVVSKMDWGADRPVLLRLYRSLLRSKLNYGWFLST</sequence>
<dbReference type="EMBL" id="JAIZAY010000010">
    <property type="protein sequence ID" value="KAJ8034440.1"/>
    <property type="molecule type" value="Genomic_DNA"/>
</dbReference>
<protein>
    <submittedName>
        <fullName evidence="2">Retrovirus-related Pol polyprotein from type-1 retrotransposable element R1</fullName>
    </submittedName>
</protein>